<keyword evidence="3 10" id="KW-0812">Transmembrane</keyword>
<feature type="transmembrane region" description="Helical" evidence="10">
    <location>
        <begin position="257"/>
        <end position="285"/>
    </location>
</feature>
<evidence type="ECO:0000256" key="8">
    <source>
        <dbReference type="ARBA" id="ARBA00023315"/>
    </source>
</evidence>
<keyword evidence="6" id="KW-0564">Palmitate</keyword>
<keyword evidence="7" id="KW-0449">Lipoprotein</keyword>
<accession>A0A6J3M6Q4</accession>
<comment type="domain">
    <text evidence="10">The DHHC domain is required for palmitoyltransferase activity.</text>
</comment>
<evidence type="ECO:0000256" key="1">
    <source>
        <dbReference type="ARBA" id="ARBA00004141"/>
    </source>
</evidence>
<dbReference type="Proteomes" id="UP000504637">
    <property type="component" value="Unplaced"/>
</dbReference>
<feature type="domain" description="Palmitoyltransferase DHHC" evidence="11">
    <location>
        <begin position="155"/>
        <end position="296"/>
    </location>
</feature>
<dbReference type="GO" id="GO:0016020">
    <property type="term" value="C:membrane"/>
    <property type="evidence" value="ECO:0007669"/>
    <property type="project" value="UniProtKB-SubCell"/>
</dbReference>
<proteinExistence type="inferred from homology"/>
<organism evidence="13">
    <name type="scientific">Dissoconium aciculare CBS 342.82</name>
    <dbReference type="NCBI Taxonomy" id="1314786"/>
    <lineage>
        <taxon>Eukaryota</taxon>
        <taxon>Fungi</taxon>
        <taxon>Dikarya</taxon>
        <taxon>Ascomycota</taxon>
        <taxon>Pezizomycotina</taxon>
        <taxon>Dothideomycetes</taxon>
        <taxon>Dothideomycetidae</taxon>
        <taxon>Mycosphaerellales</taxon>
        <taxon>Dissoconiaceae</taxon>
        <taxon>Dissoconium</taxon>
    </lineage>
</organism>
<evidence type="ECO:0000313" key="12">
    <source>
        <dbReference type="Proteomes" id="UP000504637"/>
    </source>
</evidence>
<keyword evidence="2 10" id="KW-0808">Transferase</keyword>
<evidence type="ECO:0000256" key="9">
    <source>
        <dbReference type="ARBA" id="ARBA00048048"/>
    </source>
</evidence>
<sequence length="401" mass="45448">MGLLRTLAIAILTISFITFVAFFGQLPALRKTPVGWLQRALCVQLPNGLRRVDNVLSGGKVAQRCTHLGQYLFYERNPVVLFIFLFLLTGSATIFLYSTIARLPWRLVLPLFVLLPAPYIFTFWCASHTAHYITPANHALRMNDYPYDHILFRPSTTCPTCHIRKPPRSKHCSFCGYCVAKCDHHCPWVNNCLGRGNYRWFLALLLSMTALQVYGAYLSWWILRPNFHFNPQNSFLSPAFRQEVGDNFVIAIKIGGISVAGVGLLAAATASLPFGLFAYHCYLIWAGMTTNESQKWTEWKDDVADGFVFKGNRKELQDHHRARRTDGSRATVNPALAALLEEDEVHVPWPISNDEVLVRTRDGNAPRGQEALWKPVRSLDDIVNVYDLGTLNNLKEEIHGR</sequence>
<comment type="similarity">
    <text evidence="10">Belongs to the DHHC palmitoyltransferase family.</text>
</comment>
<feature type="transmembrane region" description="Helical" evidence="10">
    <location>
        <begin position="6"/>
        <end position="29"/>
    </location>
</feature>
<comment type="subcellular location">
    <subcellularLocation>
        <location evidence="1">Membrane</location>
        <topology evidence="1">Multi-pass membrane protein</topology>
    </subcellularLocation>
</comment>
<name>A0A6J3M6Q4_9PEZI</name>
<keyword evidence="8 10" id="KW-0012">Acyltransferase</keyword>
<reference evidence="13" key="3">
    <citation type="submission" date="2025-08" db="UniProtKB">
        <authorList>
            <consortium name="RefSeq"/>
        </authorList>
    </citation>
    <scope>IDENTIFICATION</scope>
    <source>
        <strain evidence="13">CBS 342.82</strain>
    </source>
</reference>
<reference evidence="13" key="1">
    <citation type="submission" date="2020-01" db="EMBL/GenBank/DDBJ databases">
        <authorList>
            <consortium name="DOE Joint Genome Institute"/>
            <person name="Haridas S."/>
            <person name="Albert R."/>
            <person name="Binder M."/>
            <person name="Bloem J."/>
            <person name="Labutti K."/>
            <person name="Salamov A."/>
            <person name="Andreopoulos B."/>
            <person name="Baker S.E."/>
            <person name="Barry K."/>
            <person name="Bills G."/>
            <person name="Bluhm B.H."/>
            <person name="Cannon C."/>
            <person name="Castanera R."/>
            <person name="Culley D.E."/>
            <person name="Daum C."/>
            <person name="Ezra D."/>
            <person name="Gonzalez J.B."/>
            <person name="Henrissat B."/>
            <person name="Kuo A."/>
            <person name="Liang C."/>
            <person name="Lipzen A."/>
            <person name="Lutzoni F."/>
            <person name="Magnuson J."/>
            <person name="Mondo S."/>
            <person name="Nolan M."/>
            <person name="Ohm R."/>
            <person name="Pangilinan J."/>
            <person name="Park H.-J."/>
            <person name="Ramirez L."/>
            <person name="Alfaro M."/>
            <person name="Sun H."/>
            <person name="Tritt A."/>
            <person name="Yoshinaga Y."/>
            <person name="Zwiers L.-H."/>
            <person name="Turgeon B.G."/>
            <person name="Goodwin S.B."/>
            <person name="Spatafora J.W."/>
            <person name="Crous P.W."/>
            <person name="Grigoriev I.V."/>
        </authorList>
    </citation>
    <scope>NUCLEOTIDE SEQUENCE</scope>
    <source>
        <strain evidence="13">CBS 342.82</strain>
    </source>
</reference>
<keyword evidence="4 10" id="KW-1133">Transmembrane helix</keyword>
<evidence type="ECO:0000259" key="11">
    <source>
        <dbReference type="Pfam" id="PF01529"/>
    </source>
</evidence>
<dbReference type="EC" id="2.3.1.225" evidence="10"/>
<evidence type="ECO:0000256" key="4">
    <source>
        <dbReference type="ARBA" id="ARBA00022989"/>
    </source>
</evidence>
<dbReference type="PANTHER" id="PTHR22883">
    <property type="entry name" value="ZINC FINGER DHHC DOMAIN CONTAINING PROTEIN"/>
    <property type="match status" value="1"/>
</dbReference>
<evidence type="ECO:0000256" key="10">
    <source>
        <dbReference type="RuleBase" id="RU079119"/>
    </source>
</evidence>
<dbReference type="GO" id="GO:0019706">
    <property type="term" value="F:protein-cysteine S-palmitoyltransferase activity"/>
    <property type="evidence" value="ECO:0007669"/>
    <property type="project" value="UniProtKB-EC"/>
</dbReference>
<evidence type="ECO:0000256" key="3">
    <source>
        <dbReference type="ARBA" id="ARBA00022692"/>
    </source>
</evidence>
<dbReference type="GO" id="GO:0005783">
    <property type="term" value="C:endoplasmic reticulum"/>
    <property type="evidence" value="ECO:0007669"/>
    <property type="project" value="TreeGrafter"/>
</dbReference>
<evidence type="ECO:0000313" key="13">
    <source>
        <dbReference type="RefSeq" id="XP_033460731.1"/>
    </source>
</evidence>
<dbReference type="Pfam" id="PF01529">
    <property type="entry name" value="DHHC"/>
    <property type="match status" value="1"/>
</dbReference>
<dbReference type="RefSeq" id="XP_033460731.1">
    <property type="nucleotide sequence ID" value="XM_033601313.1"/>
</dbReference>
<evidence type="ECO:0000256" key="5">
    <source>
        <dbReference type="ARBA" id="ARBA00023136"/>
    </source>
</evidence>
<evidence type="ECO:0000256" key="2">
    <source>
        <dbReference type="ARBA" id="ARBA00022679"/>
    </source>
</evidence>
<comment type="catalytic activity">
    <reaction evidence="9 10">
        <text>L-cysteinyl-[protein] + hexadecanoyl-CoA = S-hexadecanoyl-L-cysteinyl-[protein] + CoA</text>
        <dbReference type="Rhea" id="RHEA:36683"/>
        <dbReference type="Rhea" id="RHEA-COMP:10131"/>
        <dbReference type="Rhea" id="RHEA-COMP:11032"/>
        <dbReference type="ChEBI" id="CHEBI:29950"/>
        <dbReference type="ChEBI" id="CHEBI:57287"/>
        <dbReference type="ChEBI" id="CHEBI:57379"/>
        <dbReference type="ChEBI" id="CHEBI:74151"/>
        <dbReference type="EC" id="2.3.1.225"/>
    </reaction>
</comment>
<dbReference type="InterPro" id="IPR039859">
    <property type="entry name" value="PFA4/ZDH16/20/ERF2-like"/>
</dbReference>
<feature type="transmembrane region" description="Helical" evidence="10">
    <location>
        <begin position="79"/>
        <end position="101"/>
    </location>
</feature>
<dbReference type="GO" id="GO:0006612">
    <property type="term" value="P:protein targeting to membrane"/>
    <property type="evidence" value="ECO:0007669"/>
    <property type="project" value="TreeGrafter"/>
</dbReference>
<dbReference type="PANTHER" id="PTHR22883:SF480">
    <property type="entry name" value="PALMITOYLTRANSFERASE SWF1"/>
    <property type="match status" value="1"/>
</dbReference>
<protein>
    <recommendedName>
        <fullName evidence="10">Palmitoyltransferase</fullName>
        <ecNumber evidence="10">2.3.1.225</ecNumber>
    </recommendedName>
</protein>
<feature type="transmembrane region" description="Helical" evidence="10">
    <location>
        <begin position="107"/>
        <end position="126"/>
    </location>
</feature>
<feature type="transmembrane region" description="Helical" evidence="10">
    <location>
        <begin position="200"/>
        <end position="223"/>
    </location>
</feature>
<dbReference type="GeneID" id="54359113"/>
<dbReference type="OrthoDB" id="9909019at2759"/>
<keyword evidence="12" id="KW-1185">Reference proteome</keyword>
<evidence type="ECO:0000256" key="7">
    <source>
        <dbReference type="ARBA" id="ARBA00023288"/>
    </source>
</evidence>
<dbReference type="InterPro" id="IPR001594">
    <property type="entry name" value="Palmitoyltrfase_DHHC"/>
</dbReference>
<evidence type="ECO:0000256" key="6">
    <source>
        <dbReference type="ARBA" id="ARBA00023139"/>
    </source>
</evidence>
<reference evidence="13" key="2">
    <citation type="submission" date="2020-04" db="EMBL/GenBank/DDBJ databases">
        <authorList>
            <consortium name="NCBI Genome Project"/>
        </authorList>
    </citation>
    <scope>NUCLEOTIDE SEQUENCE</scope>
    <source>
        <strain evidence="13">CBS 342.82</strain>
    </source>
</reference>
<gene>
    <name evidence="13" type="ORF">K489DRAFT_318374</name>
</gene>
<dbReference type="PROSITE" id="PS50216">
    <property type="entry name" value="DHHC"/>
    <property type="match status" value="1"/>
</dbReference>
<dbReference type="GO" id="GO:0005794">
    <property type="term" value="C:Golgi apparatus"/>
    <property type="evidence" value="ECO:0007669"/>
    <property type="project" value="TreeGrafter"/>
</dbReference>
<keyword evidence="5 10" id="KW-0472">Membrane</keyword>
<dbReference type="AlphaFoldDB" id="A0A6J3M6Q4"/>